<dbReference type="SUPFAM" id="SSF53597">
    <property type="entry name" value="Dihydrofolate reductase-like"/>
    <property type="match status" value="1"/>
</dbReference>
<dbReference type="Proteomes" id="UP001056291">
    <property type="component" value="Chromosome"/>
</dbReference>
<evidence type="ECO:0000259" key="1">
    <source>
        <dbReference type="Pfam" id="PF01872"/>
    </source>
</evidence>
<reference evidence="2" key="1">
    <citation type="submission" date="2022-06" db="EMBL/GenBank/DDBJ databases">
        <title>Sneathiella actinostolidae sp. nov., isolated from a sea anemonein the Western Pacific Ocean.</title>
        <authorList>
            <person name="Wei M.J."/>
        </authorList>
    </citation>
    <scope>NUCLEOTIDE SEQUENCE</scope>
    <source>
        <strain evidence="2">PHK-P5</strain>
    </source>
</reference>
<organism evidence="2 3">
    <name type="scientific">Sneathiella marina</name>
    <dbReference type="NCBI Taxonomy" id="2950108"/>
    <lineage>
        <taxon>Bacteria</taxon>
        <taxon>Pseudomonadati</taxon>
        <taxon>Pseudomonadota</taxon>
        <taxon>Alphaproteobacteria</taxon>
        <taxon>Sneathiellales</taxon>
        <taxon>Sneathiellaceae</taxon>
        <taxon>Sneathiella</taxon>
    </lineage>
</organism>
<keyword evidence="3" id="KW-1185">Reference proteome</keyword>
<evidence type="ECO:0000313" key="2">
    <source>
        <dbReference type="EMBL" id="USG62881.1"/>
    </source>
</evidence>
<dbReference type="Pfam" id="PF01872">
    <property type="entry name" value="RibD_C"/>
    <property type="match status" value="1"/>
</dbReference>
<protein>
    <submittedName>
        <fullName evidence="2">Dihydrofolate reductase family protein</fullName>
    </submittedName>
</protein>
<evidence type="ECO:0000313" key="3">
    <source>
        <dbReference type="Proteomes" id="UP001056291"/>
    </source>
</evidence>
<sequence>MITAHIYIAVSLDGFIAREDGDLDWLMKQAVEGEEHGYDAFMDTIDGIVMGRNSYEKVLTFGDWPYKKPVVVLSRSMSPADIPAELADRVSVSSKTPEGVLTELAEIGWRSVYVDGGQIIQAFLRAGLVKDMLLTRIPILLGTGIPLFGPLEQDIDLHHMETVPYPSGLVSSKYEILKKT</sequence>
<dbReference type="InterPro" id="IPR050765">
    <property type="entry name" value="Riboflavin_Biosynth_HTPR"/>
</dbReference>
<dbReference type="Gene3D" id="3.40.430.10">
    <property type="entry name" value="Dihydrofolate Reductase, subunit A"/>
    <property type="match status" value="1"/>
</dbReference>
<name>A0ABY4W7Q5_9PROT</name>
<dbReference type="EMBL" id="CP098747">
    <property type="protein sequence ID" value="USG62881.1"/>
    <property type="molecule type" value="Genomic_DNA"/>
</dbReference>
<accession>A0ABY4W7Q5</accession>
<dbReference type="PANTHER" id="PTHR38011:SF11">
    <property type="entry name" value="2,5-DIAMINO-6-RIBOSYLAMINO-4(3H)-PYRIMIDINONE 5'-PHOSPHATE REDUCTASE"/>
    <property type="match status" value="1"/>
</dbReference>
<dbReference type="InterPro" id="IPR002734">
    <property type="entry name" value="RibDG_C"/>
</dbReference>
<dbReference type="InterPro" id="IPR024072">
    <property type="entry name" value="DHFR-like_dom_sf"/>
</dbReference>
<gene>
    <name evidence="2" type="ORF">NBZ79_07815</name>
</gene>
<proteinExistence type="predicted"/>
<feature type="domain" description="Bacterial bifunctional deaminase-reductase C-terminal" evidence="1">
    <location>
        <begin position="8"/>
        <end position="169"/>
    </location>
</feature>
<dbReference type="PANTHER" id="PTHR38011">
    <property type="entry name" value="DIHYDROFOLATE REDUCTASE FAMILY PROTEIN (AFU_ORTHOLOGUE AFUA_8G06820)"/>
    <property type="match status" value="1"/>
</dbReference>
<dbReference type="RefSeq" id="WP_251937125.1">
    <property type="nucleotide sequence ID" value="NZ_CP098747.1"/>
</dbReference>